<dbReference type="Proteomes" id="UP000001542">
    <property type="component" value="Unassembled WGS sequence"/>
</dbReference>
<accession>A2FD76</accession>
<organism evidence="1 2">
    <name type="scientific">Trichomonas vaginalis (strain ATCC PRA-98 / G3)</name>
    <dbReference type="NCBI Taxonomy" id="412133"/>
    <lineage>
        <taxon>Eukaryota</taxon>
        <taxon>Metamonada</taxon>
        <taxon>Parabasalia</taxon>
        <taxon>Trichomonadida</taxon>
        <taxon>Trichomonadidae</taxon>
        <taxon>Trichomonas</taxon>
    </lineage>
</organism>
<sequence length="475" mass="53958">MDSSTNSSINKSSFSHVLSRSITSIIPDKSKGESNDQLIQQFINLISNLEQLQLSFAPPNELLECVAISLKIRQYPRGFFNETQIFTRINALLEKCTIDTNTYFKFVQLLSIISTNCEESMNSFLTNCKFMSLLHHGFTSTNPNIYNIYCQFIIKSLPYSSARNSLISANFFVEFMNRMKYLLNLVSEGNLSKEIIQLIAISCDLFFHMVKHFSISDLEPGKSEIQDMIIALYDCHVSHEILDKIAHIVLIIGSKFSYMDIVNTEMWNRTIKLLDDDNNVLGYQYSLALLNNTVCSDDFMEITEIIPFQDIVRIINSRCFENIDIQINAFHCLLSFSVFGDTIISHFLDSSVFNSILNIINLSNFAVKQLGCEILWAFIKCGTFEQAEYIIEHPISKEIILNAISEDTPEDSHRIITVMIIPFVNSLISHNLQGESTYASFLSDLAQVNSEILDSGEDELSEAAQLLQSILDSIE</sequence>
<gene>
    <name evidence="1" type="ORF">TVAG_469050</name>
</gene>
<evidence type="ECO:0000313" key="2">
    <source>
        <dbReference type="Proteomes" id="UP000001542"/>
    </source>
</evidence>
<reference evidence="1" key="1">
    <citation type="submission" date="2006-10" db="EMBL/GenBank/DDBJ databases">
        <authorList>
            <person name="Amadeo P."/>
            <person name="Zhao Q."/>
            <person name="Wortman J."/>
            <person name="Fraser-Liggett C."/>
            <person name="Carlton J."/>
        </authorList>
    </citation>
    <scope>NUCLEOTIDE SEQUENCE</scope>
    <source>
        <strain evidence="1">G3</strain>
    </source>
</reference>
<reference evidence="1" key="2">
    <citation type="journal article" date="2007" name="Science">
        <title>Draft genome sequence of the sexually transmitted pathogen Trichomonas vaginalis.</title>
        <authorList>
            <person name="Carlton J.M."/>
            <person name="Hirt R.P."/>
            <person name="Silva J.C."/>
            <person name="Delcher A.L."/>
            <person name="Schatz M."/>
            <person name="Zhao Q."/>
            <person name="Wortman J.R."/>
            <person name="Bidwell S.L."/>
            <person name="Alsmark U.C.M."/>
            <person name="Besteiro S."/>
            <person name="Sicheritz-Ponten T."/>
            <person name="Noel C.J."/>
            <person name="Dacks J.B."/>
            <person name="Foster P.G."/>
            <person name="Simillion C."/>
            <person name="Van de Peer Y."/>
            <person name="Miranda-Saavedra D."/>
            <person name="Barton G.J."/>
            <person name="Westrop G.D."/>
            <person name="Mueller S."/>
            <person name="Dessi D."/>
            <person name="Fiori P.L."/>
            <person name="Ren Q."/>
            <person name="Paulsen I."/>
            <person name="Zhang H."/>
            <person name="Bastida-Corcuera F.D."/>
            <person name="Simoes-Barbosa A."/>
            <person name="Brown M.T."/>
            <person name="Hayes R.D."/>
            <person name="Mukherjee M."/>
            <person name="Okumura C.Y."/>
            <person name="Schneider R."/>
            <person name="Smith A.J."/>
            <person name="Vanacova S."/>
            <person name="Villalvazo M."/>
            <person name="Haas B.J."/>
            <person name="Pertea M."/>
            <person name="Feldblyum T.V."/>
            <person name="Utterback T.R."/>
            <person name="Shu C.L."/>
            <person name="Osoegawa K."/>
            <person name="de Jong P.J."/>
            <person name="Hrdy I."/>
            <person name="Horvathova L."/>
            <person name="Zubacova Z."/>
            <person name="Dolezal P."/>
            <person name="Malik S.B."/>
            <person name="Logsdon J.M. Jr."/>
            <person name="Henze K."/>
            <person name="Gupta A."/>
            <person name="Wang C.C."/>
            <person name="Dunne R.L."/>
            <person name="Upcroft J.A."/>
            <person name="Upcroft P."/>
            <person name="White O."/>
            <person name="Salzberg S.L."/>
            <person name="Tang P."/>
            <person name="Chiu C.-H."/>
            <person name="Lee Y.-S."/>
            <person name="Embley T.M."/>
            <person name="Coombs G.H."/>
            <person name="Mottram J.C."/>
            <person name="Tachezy J."/>
            <person name="Fraser-Liggett C.M."/>
            <person name="Johnson P.J."/>
        </authorList>
    </citation>
    <scope>NUCLEOTIDE SEQUENCE [LARGE SCALE GENOMIC DNA]</scope>
    <source>
        <strain evidence="1">G3</strain>
    </source>
</reference>
<dbReference type="VEuPathDB" id="TrichDB:TVAG_469050"/>
<proteinExistence type="predicted"/>
<dbReference type="InParanoid" id="A2FD76"/>
<dbReference type="InterPro" id="IPR011989">
    <property type="entry name" value="ARM-like"/>
</dbReference>
<keyword evidence="2" id="KW-1185">Reference proteome</keyword>
<dbReference type="SMR" id="A2FD76"/>
<dbReference type="RefSeq" id="XP_001310062.1">
    <property type="nucleotide sequence ID" value="XM_001310061.1"/>
</dbReference>
<dbReference type="VEuPathDB" id="TrichDB:TVAGG3_0180420"/>
<evidence type="ECO:0000313" key="1">
    <source>
        <dbReference type="EMBL" id="EAX97132.1"/>
    </source>
</evidence>
<name>A2FD76_TRIV3</name>
<dbReference type="AlphaFoldDB" id="A2FD76"/>
<dbReference type="SUPFAM" id="SSF48371">
    <property type="entry name" value="ARM repeat"/>
    <property type="match status" value="1"/>
</dbReference>
<dbReference type="EMBL" id="DS113728">
    <property type="protein sequence ID" value="EAX97132.1"/>
    <property type="molecule type" value="Genomic_DNA"/>
</dbReference>
<protein>
    <submittedName>
        <fullName evidence="1">Uncharacterized protein</fullName>
    </submittedName>
</protein>
<dbReference type="KEGG" id="tva:4754908"/>
<dbReference type="InterPro" id="IPR016024">
    <property type="entry name" value="ARM-type_fold"/>
</dbReference>
<dbReference type="Gene3D" id="1.25.10.10">
    <property type="entry name" value="Leucine-rich Repeat Variant"/>
    <property type="match status" value="1"/>
</dbReference>